<gene>
    <name evidence="2" type="ORF">PS900_05968</name>
</gene>
<dbReference type="EMBL" id="CABVIE010000030">
    <property type="protein sequence ID" value="VVP58575.1"/>
    <property type="molecule type" value="Genomic_DNA"/>
</dbReference>
<evidence type="ECO:0000313" key="3">
    <source>
        <dbReference type="Proteomes" id="UP000325723"/>
    </source>
</evidence>
<proteinExistence type="predicted"/>
<evidence type="ECO:0008006" key="4">
    <source>
        <dbReference type="Google" id="ProtNLM"/>
    </source>
</evidence>
<keyword evidence="1" id="KW-0812">Transmembrane</keyword>
<feature type="transmembrane region" description="Helical" evidence="1">
    <location>
        <begin position="49"/>
        <end position="71"/>
    </location>
</feature>
<comment type="caution">
    <text evidence="2">The sequence shown here is derived from an EMBL/GenBank/DDBJ whole genome shotgun (WGS) entry which is preliminary data.</text>
</comment>
<accession>A0A8H2RKS5</accession>
<keyword evidence="1" id="KW-0472">Membrane</keyword>
<protein>
    <recommendedName>
        <fullName evidence="4">Zinc ribbon domain-containing protein</fullName>
    </recommendedName>
</protein>
<organism evidence="2 3">
    <name type="scientific">Pseudomonas fluorescens</name>
    <dbReference type="NCBI Taxonomy" id="294"/>
    <lineage>
        <taxon>Bacteria</taxon>
        <taxon>Pseudomonadati</taxon>
        <taxon>Pseudomonadota</taxon>
        <taxon>Gammaproteobacteria</taxon>
        <taxon>Pseudomonadales</taxon>
        <taxon>Pseudomonadaceae</taxon>
        <taxon>Pseudomonas</taxon>
    </lineage>
</organism>
<reference evidence="2 3" key="1">
    <citation type="submission" date="2019-09" db="EMBL/GenBank/DDBJ databases">
        <authorList>
            <person name="Chandra G."/>
            <person name="Truman W A."/>
        </authorList>
    </citation>
    <scope>NUCLEOTIDE SEQUENCE [LARGE SCALE GENOMIC DNA]</scope>
    <source>
        <strain evidence="2">PS900</strain>
    </source>
</reference>
<keyword evidence="1" id="KW-1133">Transmembrane helix</keyword>
<name>A0A8H2RKS5_PSEFL</name>
<evidence type="ECO:0000256" key="1">
    <source>
        <dbReference type="SAM" id="Phobius"/>
    </source>
</evidence>
<dbReference type="Proteomes" id="UP000325723">
    <property type="component" value="Unassembled WGS sequence"/>
</dbReference>
<sequence length="126" mass="13987">MEAGKKSCPYCAEVIMTEAILCKHCQSDLRQKIRIPPGWPLPSEKRIGLVSKIVAGIIIAITLYLAFGFYVSNTSQGKERMQARDAAERCREEVDSYSGPAVGKGVIAEVCRKLEDEFRKSLDHAL</sequence>
<dbReference type="AlphaFoldDB" id="A0A8H2RKS5"/>
<evidence type="ECO:0000313" key="2">
    <source>
        <dbReference type="EMBL" id="VVP58575.1"/>
    </source>
</evidence>